<name>A0A7Y9TCC8_9BACT</name>
<dbReference type="AlphaFoldDB" id="A0A7Y9TCC8"/>
<protein>
    <submittedName>
        <fullName evidence="1">Uncharacterized protein</fullName>
    </submittedName>
</protein>
<accession>A0A7Y9TCC8</accession>
<reference evidence="1 2" key="1">
    <citation type="submission" date="2020-07" db="EMBL/GenBank/DDBJ databases">
        <title>Genomic Encyclopedia of Type Strains, Phase IV (KMG-V): Genome sequencing to study the core and pangenomes of soil and plant-associated prokaryotes.</title>
        <authorList>
            <person name="Whitman W."/>
        </authorList>
    </citation>
    <scope>NUCLEOTIDE SEQUENCE [LARGE SCALE GENOMIC DNA]</scope>
    <source>
        <strain evidence="1 2">M8UP30</strain>
    </source>
</reference>
<gene>
    <name evidence="1" type="ORF">HDF12_004369</name>
</gene>
<comment type="caution">
    <text evidence="1">The sequence shown here is derived from an EMBL/GenBank/DDBJ whole genome shotgun (WGS) entry which is preliminary data.</text>
</comment>
<evidence type="ECO:0000313" key="1">
    <source>
        <dbReference type="EMBL" id="NYF53970.1"/>
    </source>
</evidence>
<sequence>MNPYRPRPKAGLIKPRKPIYSFLKQVRGEYPFGQPNCEYCAEFSTVMQYLKDLSRGAHQWASMAVSGICVSNDERSRQYLLVGYSNPELGGLPNSLCFCFPLFRYNGARERELKHLVCFAPESAVPLSNGLYWEENQLKGDALEDWDCFWKPLSGCLRTDELRQVESAADNGELRVDLEALTLEGVSYKESVSALVAIWSQSRERLQDEIGG</sequence>
<organism evidence="1 2">
    <name type="scientific">Tunturiibacter lichenicola</name>
    <dbReference type="NCBI Taxonomy" id="2051959"/>
    <lineage>
        <taxon>Bacteria</taxon>
        <taxon>Pseudomonadati</taxon>
        <taxon>Acidobacteriota</taxon>
        <taxon>Terriglobia</taxon>
        <taxon>Terriglobales</taxon>
        <taxon>Acidobacteriaceae</taxon>
        <taxon>Tunturiibacter</taxon>
    </lineage>
</organism>
<dbReference type="EMBL" id="JACCCV010000002">
    <property type="protein sequence ID" value="NYF53970.1"/>
    <property type="molecule type" value="Genomic_DNA"/>
</dbReference>
<proteinExistence type="predicted"/>
<evidence type="ECO:0000313" key="2">
    <source>
        <dbReference type="Proteomes" id="UP000534186"/>
    </source>
</evidence>
<dbReference type="Proteomes" id="UP000534186">
    <property type="component" value="Unassembled WGS sequence"/>
</dbReference>